<evidence type="ECO:0000313" key="2">
    <source>
        <dbReference type="EMBL" id="KMZ60017.1"/>
    </source>
</evidence>
<evidence type="ECO:0000256" key="1">
    <source>
        <dbReference type="SAM" id="MobiDB-lite"/>
    </source>
</evidence>
<reference evidence="3" key="1">
    <citation type="journal article" date="2016" name="Nature">
        <title>The genome of the seagrass Zostera marina reveals angiosperm adaptation to the sea.</title>
        <authorList>
            <person name="Olsen J.L."/>
            <person name="Rouze P."/>
            <person name="Verhelst B."/>
            <person name="Lin Y.-C."/>
            <person name="Bayer T."/>
            <person name="Collen J."/>
            <person name="Dattolo E."/>
            <person name="De Paoli E."/>
            <person name="Dittami S."/>
            <person name="Maumus F."/>
            <person name="Michel G."/>
            <person name="Kersting A."/>
            <person name="Lauritano C."/>
            <person name="Lohaus R."/>
            <person name="Toepel M."/>
            <person name="Tonon T."/>
            <person name="Vanneste K."/>
            <person name="Amirebrahimi M."/>
            <person name="Brakel J."/>
            <person name="Bostroem C."/>
            <person name="Chovatia M."/>
            <person name="Grimwood J."/>
            <person name="Jenkins J.W."/>
            <person name="Jueterbock A."/>
            <person name="Mraz A."/>
            <person name="Stam W.T."/>
            <person name="Tice H."/>
            <person name="Bornberg-Bauer E."/>
            <person name="Green P.J."/>
            <person name="Pearson G.A."/>
            <person name="Procaccini G."/>
            <person name="Duarte C.M."/>
            <person name="Schmutz J."/>
            <person name="Reusch T.B.H."/>
            <person name="Van de Peer Y."/>
        </authorList>
    </citation>
    <scope>NUCLEOTIDE SEQUENCE [LARGE SCALE GENOMIC DNA]</scope>
    <source>
        <strain evidence="3">cv. Finnish</strain>
    </source>
</reference>
<dbReference type="EMBL" id="LFYR01001668">
    <property type="protein sequence ID" value="KMZ60017.1"/>
    <property type="molecule type" value="Genomic_DNA"/>
</dbReference>
<dbReference type="Proteomes" id="UP000036987">
    <property type="component" value="Unassembled WGS sequence"/>
</dbReference>
<evidence type="ECO:0000313" key="3">
    <source>
        <dbReference type="Proteomes" id="UP000036987"/>
    </source>
</evidence>
<dbReference type="PANTHER" id="PTHR31286:SF180">
    <property type="entry name" value="OS10G0362600 PROTEIN"/>
    <property type="match status" value="1"/>
</dbReference>
<comment type="caution">
    <text evidence="2">The sequence shown here is derived from an EMBL/GenBank/DDBJ whole genome shotgun (WGS) entry which is preliminary data.</text>
</comment>
<sequence length="247" mass="28740">MEKKYRRTIMVRRMFVEKIDSNYEVHFVRVHWGIPENQFRIQIWNHGVFLIIFNRPEDYEKVKKAGDTWMGGVYTLVKGWKEGKRLVKESIESLPNWVSLSKFPKHLWDTSTFSSIGNVLEIPIRVDAHTAKAPNEDGARMLVKMEASSECPCEVPIFIQEEDGLLLEEIVQVHYLRPPPKGMRCKIFGHWTSQCISLQKFAGKVNPSKNEVEKKEKEDDKESYLLAHNKNGNKEILPNKEKMGVNI</sequence>
<proteinExistence type="predicted"/>
<gene>
    <name evidence="2" type="ORF">ZOSMA_623G00020</name>
</gene>
<name>A0A0K9NVC0_ZOSMR</name>
<feature type="region of interest" description="Disordered" evidence="1">
    <location>
        <begin position="207"/>
        <end position="247"/>
    </location>
</feature>
<keyword evidence="3" id="KW-1185">Reference proteome</keyword>
<accession>A0A0K9NVC0</accession>
<dbReference type="InterPro" id="IPR040256">
    <property type="entry name" value="At4g02000-like"/>
</dbReference>
<feature type="compositionally biased region" description="Basic and acidic residues" evidence="1">
    <location>
        <begin position="237"/>
        <end position="247"/>
    </location>
</feature>
<organism evidence="2 3">
    <name type="scientific">Zostera marina</name>
    <name type="common">Eelgrass</name>
    <dbReference type="NCBI Taxonomy" id="29655"/>
    <lineage>
        <taxon>Eukaryota</taxon>
        <taxon>Viridiplantae</taxon>
        <taxon>Streptophyta</taxon>
        <taxon>Embryophyta</taxon>
        <taxon>Tracheophyta</taxon>
        <taxon>Spermatophyta</taxon>
        <taxon>Magnoliopsida</taxon>
        <taxon>Liliopsida</taxon>
        <taxon>Zosteraceae</taxon>
        <taxon>Zostera</taxon>
    </lineage>
</organism>
<dbReference type="STRING" id="29655.A0A0K9NVC0"/>
<protein>
    <submittedName>
        <fullName evidence="2">Uncharacterized protein</fullName>
    </submittedName>
</protein>
<dbReference type="PANTHER" id="PTHR31286">
    <property type="entry name" value="GLYCINE-RICH CELL WALL STRUCTURAL PROTEIN 1.8-LIKE"/>
    <property type="match status" value="1"/>
</dbReference>
<feature type="compositionally biased region" description="Basic and acidic residues" evidence="1">
    <location>
        <begin position="210"/>
        <end position="223"/>
    </location>
</feature>
<dbReference type="AlphaFoldDB" id="A0A0K9NVC0"/>